<evidence type="ECO:0000313" key="2">
    <source>
        <dbReference type="Proteomes" id="UP001221217"/>
    </source>
</evidence>
<comment type="caution">
    <text evidence="1">The sequence shown here is derived from an EMBL/GenBank/DDBJ whole genome shotgun (WGS) entry which is preliminary data.</text>
</comment>
<reference evidence="1 2" key="1">
    <citation type="submission" date="2022-12" db="EMBL/GenBank/DDBJ databases">
        <title>Metagenome assembled genome from gulf of manar.</title>
        <authorList>
            <person name="Kohli P."/>
            <person name="Pk S."/>
            <person name="Venkata Ramana C."/>
            <person name="Sasikala C."/>
        </authorList>
    </citation>
    <scope>NUCLEOTIDE SEQUENCE [LARGE SCALE GENOMIC DNA]</scope>
    <source>
        <strain evidence="1">JB008</strain>
    </source>
</reference>
<sequence length="222" mass="25128">MSGITLLTDGTRYSSLLKRKLKNDGDRIVLLSDAASGDSAVAVSDKPVKQDSRDHSIVWNKRSPLSARNALLSTLNSYNKVDNAILIYQPGDYNKTFHETSSAVYDLQIDRWIKGYGYLLKEIIQLYIKQQNGNLSFILDSDGMTVLTPLESAVYSYLKNLVQSLSVLYQNEPLRINCFESDTSRPDDFIDFFIKNSSDSKYSPGRIHRFADKKSLFDFGKN</sequence>
<evidence type="ECO:0000313" key="1">
    <source>
        <dbReference type="EMBL" id="MDC7226216.1"/>
    </source>
</evidence>
<dbReference type="AlphaFoldDB" id="A0AAJ1MJX4"/>
<name>A0AAJ1MJX4_9SPIO</name>
<protein>
    <submittedName>
        <fullName evidence="1">Uncharacterized protein</fullName>
    </submittedName>
</protein>
<gene>
    <name evidence="1" type="ORF">PQJ61_05585</name>
</gene>
<proteinExistence type="predicted"/>
<dbReference type="EMBL" id="JAQQAL010000011">
    <property type="protein sequence ID" value="MDC7226216.1"/>
    <property type="molecule type" value="Genomic_DNA"/>
</dbReference>
<dbReference type="Proteomes" id="UP001221217">
    <property type="component" value="Unassembled WGS sequence"/>
</dbReference>
<accession>A0AAJ1MJX4</accession>
<organism evidence="1 2">
    <name type="scientific">Candidatus Thalassospirochaeta sargassi</name>
    <dbReference type="NCBI Taxonomy" id="3119039"/>
    <lineage>
        <taxon>Bacteria</taxon>
        <taxon>Pseudomonadati</taxon>
        <taxon>Spirochaetota</taxon>
        <taxon>Spirochaetia</taxon>
        <taxon>Spirochaetales</taxon>
        <taxon>Spirochaetaceae</taxon>
        <taxon>Candidatus Thalassospirochaeta</taxon>
    </lineage>
</organism>